<evidence type="ECO:0000256" key="1">
    <source>
        <dbReference type="SAM" id="Phobius"/>
    </source>
</evidence>
<feature type="transmembrane region" description="Helical" evidence="1">
    <location>
        <begin position="131"/>
        <end position="152"/>
    </location>
</feature>
<keyword evidence="3" id="KW-1185">Reference proteome</keyword>
<dbReference type="PATRIC" id="fig|1182568.3.peg.811"/>
<dbReference type="EMBL" id="CP011387">
    <property type="protein sequence ID" value="ANE43047.1"/>
    <property type="molecule type" value="Genomic_DNA"/>
</dbReference>
<protein>
    <submittedName>
        <fullName evidence="2">Uncharacterized protein</fullName>
    </submittedName>
</protein>
<feature type="transmembrane region" description="Helical" evidence="1">
    <location>
        <begin position="50"/>
        <end position="71"/>
    </location>
</feature>
<evidence type="ECO:0000313" key="2">
    <source>
        <dbReference type="EMBL" id="ANE43047.1"/>
    </source>
</evidence>
<dbReference type="RefSeq" id="WP_064014103.1">
    <property type="nucleotide sequence ID" value="NZ_CP011387.1"/>
</dbReference>
<dbReference type="AlphaFoldDB" id="A0A172T7X3"/>
<keyword evidence="1" id="KW-0472">Membrane</keyword>
<dbReference type="KEGG" id="dpu:SU48_03885"/>
<organism evidence="2 3">
    <name type="scientific">Deinococcus puniceus</name>
    <dbReference type="NCBI Taxonomy" id="1182568"/>
    <lineage>
        <taxon>Bacteria</taxon>
        <taxon>Thermotogati</taxon>
        <taxon>Deinococcota</taxon>
        <taxon>Deinococci</taxon>
        <taxon>Deinococcales</taxon>
        <taxon>Deinococcaceae</taxon>
        <taxon>Deinococcus</taxon>
    </lineage>
</organism>
<dbReference type="Proteomes" id="UP000077363">
    <property type="component" value="Chromosome"/>
</dbReference>
<feature type="transmembrane region" description="Helical" evidence="1">
    <location>
        <begin position="24"/>
        <end position="43"/>
    </location>
</feature>
<keyword evidence="1" id="KW-1133">Transmembrane helix</keyword>
<dbReference type="OrthoDB" id="65248at2"/>
<reference evidence="2 3" key="1">
    <citation type="submission" date="2015-01" db="EMBL/GenBank/DDBJ databases">
        <title>Deinococcus puniceus/DY1/ whole genome sequencing.</title>
        <authorList>
            <person name="Kim M.K."/>
            <person name="Srinivasan S."/>
            <person name="Lee J.-J."/>
        </authorList>
    </citation>
    <scope>NUCLEOTIDE SEQUENCE [LARGE SCALE GENOMIC DNA]</scope>
    <source>
        <strain evidence="2 3">DY1</strain>
    </source>
</reference>
<name>A0A172T7X3_9DEIO</name>
<keyword evidence="1" id="KW-0812">Transmembrane</keyword>
<evidence type="ECO:0000313" key="3">
    <source>
        <dbReference type="Proteomes" id="UP000077363"/>
    </source>
</evidence>
<accession>A0A172T7X3</accession>
<proteinExistence type="predicted"/>
<sequence>MELLQAVHGYQFFGAWAKLTPTPYAMVTLVLFIWSIAPALKGVVRSGFTFWLRITWFFTLLPAVTGIILALSGRAVPSATAAAGGLTKYGFEPDPSRNWEHWMYSAFALLSLYVLEVLVRGKLIEHKTGLRFLPVVTLFLYGVAYMVGRVAVLPGSTPGT</sequence>
<feature type="transmembrane region" description="Helical" evidence="1">
    <location>
        <begin position="101"/>
        <end position="119"/>
    </location>
</feature>
<gene>
    <name evidence="2" type="ORF">SU48_03885</name>
</gene>
<dbReference type="STRING" id="1182568.SU48_03885"/>